<reference evidence="1" key="2">
    <citation type="journal article" date="2020" name="Nat. Commun.">
        <title>Large-scale genome sequencing of mycorrhizal fungi provides insights into the early evolution of symbiotic traits.</title>
        <authorList>
            <person name="Miyauchi S."/>
            <person name="Kiss E."/>
            <person name="Kuo A."/>
            <person name="Drula E."/>
            <person name="Kohler A."/>
            <person name="Sanchez-Garcia M."/>
            <person name="Morin E."/>
            <person name="Andreopoulos B."/>
            <person name="Barry K.W."/>
            <person name="Bonito G."/>
            <person name="Buee M."/>
            <person name="Carver A."/>
            <person name="Chen C."/>
            <person name="Cichocki N."/>
            <person name="Clum A."/>
            <person name="Culley D."/>
            <person name="Crous P.W."/>
            <person name="Fauchery L."/>
            <person name="Girlanda M."/>
            <person name="Hayes R.D."/>
            <person name="Keri Z."/>
            <person name="LaButti K."/>
            <person name="Lipzen A."/>
            <person name="Lombard V."/>
            <person name="Magnuson J."/>
            <person name="Maillard F."/>
            <person name="Murat C."/>
            <person name="Nolan M."/>
            <person name="Ohm R.A."/>
            <person name="Pangilinan J."/>
            <person name="Pereira M.F."/>
            <person name="Perotto S."/>
            <person name="Peter M."/>
            <person name="Pfister S."/>
            <person name="Riley R."/>
            <person name="Sitrit Y."/>
            <person name="Stielow J.B."/>
            <person name="Szollosi G."/>
            <person name="Zifcakova L."/>
            <person name="Stursova M."/>
            <person name="Spatafora J.W."/>
            <person name="Tedersoo L."/>
            <person name="Vaario L.M."/>
            <person name="Yamada A."/>
            <person name="Yan M."/>
            <person name="Wang P."/>
            <person name="Xu J."/>
            <person name="Bruns T."/>
            <person name="Baldrian P."/>
            <person name="Vilgalys R."/>
            <person name="Dunand C."/>
            <person name="Henrissat B."/>
            <person name="Grigoriev I.V."/>
            <person name="Hibbett D."/>
            <person name="Nagy L.G."/>
            <person name="Martin F.M."/>
        </authorList>
    </citation>
    <scope>NUCLEOTIDE SEQUENCE</scope>
    <source>
        <strain evidence="1">P2</strain>
    </source>
</reference>
<reference evidence="1" key="1">
    <citation type="submission" date="2019-10" db="EMBL/GenBank/DDBJ databases">
        <authorList>
            <consortium name="DOE Joint Genome Institute"/>
            <person name="Kuo A."/>
            <person name="Miyauchi S."/>
            <person name="Kiss E."/>
            <person name="Drula E."/>
            <person name="Kohler A."/>
            <person name="Sanchez-Garcia M."/>
            <person name="Andreopoulos B."/>
            <person name="Barry K.W."/>
            <person name="Bonito G."/>
            <person name="Buee M."/>
            <person name="Carver A."/>
            <person name="Chen C."/>
            <person name="Cichocki N."/>
            <person name="Clum A."/>
            <person name="Culley D."/>
            <person name="Crous P.W."/>
            <person name="Fauchery L."/>
            <person name="Girlanda M."/>
            <person name="Hayes R."/>
            <person name="Keri Z."/>
            <person name="Labutti K."/>
            <person name="Lipzen A."/>
            <person name="Lombard V."/>
            <person name="Magnuson J."/>
            <person name="Maillard F."/>
            <person name="Morin E."/>
            <person name="Murat C."/>
            <person name="Nolan M."/>
            <person name="Ohm R."/>
            <person name="Pangilinan J."/>
            <person name="Pereira M."/>
            <person name="Perotto S."/>
            <person name="Peter M."/>
            <person name="Riley R."/>
            <person name="Sitrit Y."/>
            <person name="Stielow B."/>
            <person name="Szollosi G."/>
            <person name="Zifcakova L."/>
            <person name="Stursova M."/>
            <person name="Spatafora J.W."/>
            <person name="Tedersoo L."/>
            <person name="Vaario L.-M."/>
            <person name="Yamada A."/>
            <person name="Yan M."/>
            <person name="Wang P."/>
            <person name="Xu J."/>
            <person name="Bruns T."/>
            <person name="Baldrian P."/>
            <person name="Vilgalys R."/>
            <person name="Henrissat B."/>
            <person name="Grigoriev I.V."/>
            <person name="Hibbett D."/>
            <person name="Nagy L.G."/>
            <person name="Martin F.M."/>
        </authorList>
    </citation>
    <scope>NUCLEOTIDE SEQUENCE</scope>
    <source>
        <strain evidence="1">P2</strain>
    </source>
</reference>
<evidence type="ECO:0000313" key="2">
    <source>
        <dbReference type="Proteomes" id="UP000886501"/>
    </source>
</evidence>
<comment type="caution">
    <text evidence="1">The sequence shown here is derived from an EMBL/GenBank/DDBJ whole genome shotgun (WGS) entry which is preliminary data.</text>
</comment>
<organism evidence="1 2">
    <name type="scientific">Thelephora ganbajun</name>
    <name type="common">Ganba fungus</name>
    <dbReference type="NCBI Taxonomy" id="370292"/>
    <lineage>
        <taxon>Eukaryota</taxon>
        <taxon>Fungi</taxon>
        <taxon>Dikarya</taxon>
        <taxon>Basidiomycota</taxon>
        <taxon>Agaricomycotina</taxon>
        <taxon>Agaricomycetes</taxon>
        <taxon>Thelephorales</taxon>
        <taxon>Thelephoraceae</taxon>
        <taxon>Thelephora</taxon>
    </lineage>
</organism>
<keyword evidence="2" id="KW-1185">Reference proteome</keyword>
<dbReference type="Proteomes" id="UP000886501">
    <property type="component" value="Unassembled WGS sequence"/>
</dbReference>
<gene>
    <name evidence="1" type="ORF">BDM02DRAFT_3104402</name>
</gene>
<evidence type="ECO:0000313" key="1">
    <source>
        <dbReference type="EMBL" id="KAF9643461.1"/>
    </source>
</evidence>
<accession>A0ACB6Z1A8</accession>
<proteinExistence type="predicted"/>
<protein>
    <submittedName>
        <fullName evidence="1">Uncharacterized protein</fullName>
    </submittedName>
</protein>
<name>A0ACB6Z1A8_THEGA</name>
<sequence length="248" mass="26663">MSFAPSIRRASTGSHNRGSSLPTFSTPLPKTPEKSDGTKRSTSPWKAKFQRPSVMGHFASISETEAVKSRPSFGSTDSYSPSRPSLDATSSLNTMGTQNSVRSSSGFAKSSQSLWSLPPSATHMNDPPGSTKLVSQPSKSTIRVPFSLKPSGHNSSGSPPNPIPGARRKHRRKRLVIGGIPLNDHRRYEAAKRWCESFGEIGSITRGANGDILVDFRKAEVADTVCRVQARVSIAGVGSCSLSWHTLK</sequence>
<dbReference type="EMBL" id="MU118222">
    <property type="protein sequence ID" value="KAF9643461.1"/>
    <property type="molecule type" value="Genomic_DNA"/>
</dbReference>